<keyword evidence="6" id="KW-0687">Ribonucleoprotein</keyword>
<evidence type="ECO:0000256" key="3">
    <source>
        <dbReference type="ARBA" id="ARBA00022528"/>
    </source>
</evidence>
<dbReference type="AlphaFoldDB" id="A0A6G0WJV9"/>
<dbReference type="GO" id="GO:0003723">
    <property type="term" value="F:RNA binding"/>
    <property type="evidence" value="ECO:0007669"/>
    <property type="project" value="InterPro"/>
</dbReference>
<sequence>MTFSRFVTIGRVALINYGPDAGKLATIIDVVDENKALVDGPFSVTGVNRHVISFKRLALTDLSVKIPRQAREATLKKALEKADILNKWAATSWSKKTEAKKTRAGYDCPQAKVFFDQEGCRRCQEEQLNRSLNGSTVLLNRVGFDLLFEDYPLNKIERSPMVINTTSNDQRRLSVCVASPRQFSFTSFTDSEAHLVKESHAGEYNFIL</sequence>
<dbReference type="InterPro" id="IPR008991">
    <property type="entry name" value="Translation_prot_SH3-like_sf"/>
</dbReference>
<comment type="similarity">
    <text evidence="2">Belongs to the eukaryotic ribosomal protein eL14 family.</text>
</comment>
<evidence type="ECO:0000313" key="8">
    <source>
        <dbReference type="EMBL" id="KAF0727549.1"/>
    </source>
</evidence>
<dbReference type="GO" id="GO:0042273">
    <property type="term" value="P:ribosomal large subunit biogenesis"/>
    <property type="evidence" value="ECO:0007669"/>
    <property type="project" value="TreeGrafter"/>
</dbReference>
<feature type="domain" description="Large ribosomal subunit protein eL14" evidence="7">
    <location>
        <begin position="49"/>
        <end position="104"/>
    </location>
</feature>
<dbReference type="CDD" id="cd06088">
    <property type="entry name" value="KOW_RPL14"/>
    <property type="match status" value="1"/>
</dbReference>
<dbReference type="EMBL" id="VJMJ01000193">
    <property type="protein sequence ID" value="KAF0727549.1"/>
    <property type="molecule type" value="Genomic_DNA"/>
</dbReference>
<dbReference type="Proteomes" id="UP000481153">
    <property type="component" value="Unassembled WGS sequence"/>
</dbReference>
<evidence type="ECO:0000313" key="9">
    <source>
        <dbReference type="Proteomes" id="UP000481153"/>
    </source>
</evidence>
<keyword evidence="9" id="KW-1185">Reference proteome</keyword>
<protein>
    <recommendedName>
        <fullName evidence="7">Large ribosomal subunit protein eL14 domain-containing protein</fullName>
    </recommendedName>
</protein>
<organism evidence="8 9">
    <name type="scientific">Aphanomyces euteiches</name>
    <dbReference type="NCBI Taxonomy" id="100861"/>
    <lineage>
        <taxon>Eukaryota</taxon>
        <taxon>Sar</taxon>
        <taxon>Stramenopiles</taxon>
        <taxon>Oomycota</taxon>
        <taxon>Saprolegniomycetes</taxon>
        <taxon>Saprolegniales</taxon>
        <taxon>Verrucalvaceae</taxon>
        <taxon>Aphanomyces</taxon>
    </lineage>
</organism>
<keyword evidence="3" id="KW-0150">Chloroplast</keyword>
<evidence type="ECO:0000259" key="7">
    <source>
        <dbReference type="Pfam" id="PF01929"/>
    </source>
</evidence>
<dbReference type="FunFam" id="2.30.30.30:FF:000066">
    <property type="entry name" value="60S ribosomal protein L14, putative"/>
    <property type="match status" value="1"/>
</dbReference>
<reference evidence="8 9" key="1">
    <citation type="submission" date="2019-07" db="EMBL/GenBank/DDBJ databases">
        <title>Genomics analysis of Aphanomyces spp. identifies a new class of oomycete effector associated with host adaptation.</title>
        <authorList>
            <person name="Gaulin E."/>
        </authorList>
    </citation>
    <scope>NUCLEOTIDE SEQUENCE [LARGE SCALE GENOMIC DNA]</scope>
    <source>
        <strain evidence="8 9">ATCC 201684</strain>
    </source>
</reference>
<name>A0A6G0WJV9_9STRA</name>
<comment type="caution">
    <text evidence="8">The sequence shown here is derived from an EMBL/GenBank/DDBJ whole genome shotgun (WGS) entry which is preliminary data.</text>
</comment>
<dbReference type="InterPro" id="IPR014722">
    <property type="entry name" value="Rib_uL2_dom2"/>
</dbReference>
<dbReference type="Pfam" id="PF01929">
    <property type="entry name" value="Ribosomal_L14e"/>
    <property type="match status" value="1"/>
</dbReference>
<evidence type="ECO:0000256" key="4">
    <source>
        <dbReference type="ARBA" id="ARBA00022640"/>
    </source>
</evidence>
<dbReference type="GO" id="GO:0009507">
    <property type="term" value="C:chloroplast"/>
    <property type="evidence" value="ECO:0007669"/>
    <property type="project" value="UniProtKB-SubCell"/>
</dbReference>
<dbReference type="GO" id="GO:0006412">
    <property type="term" value="P:translation"/>
    <property type="evidence" value="ECO:0007669"/>
    <property type="project" value="InterPro"/>
</dbReference>
<dbReference type="PANTHER" id="PTHR11127">
    <property type="entry name" value="60S RIBOSOMAL PROTEIN L14"/>
    <property type="match status" value="1"/>
</dbReference>
<dbReference type="PANTHER" id="PTHR11127:SF2">
    <property type="entry name" value="LARGE RIBOSOMAL SUBUNIT PROTEIN EL14"/>
    <property type="match status" value="1"/>
</dbReference>
<evidence type="ECO:0000256" key="5">
    <source>
        <dbReference type="ARBA" id="ARBA00022980"/>
    </source>
</evidence>
<accession>A0A6G0WJV9</accession>
<gene>
    <name evidence="8" type="ORF">Ae201684_014377</name>
</gene>
<keyword evidence="4" id="KW-0934">Plastid</keyword>
<dbReference type="GO" id="GO:0003735">
    <property type="term" value="F:structural constituent of ribosome"/>
    <property type="evidence" value="ECO:0007669"/>
    <property type="project" value="InterPro"/>
</dbReference>
<evidence type="ECO:0000256" key="6">
    <source>
        <dbReference type="ARBA" id="ARBA00023274"/>
    </source>
</evidence>
<comment type="subcellular location">
    <subcellularLocation>
        <location evidence="1">Plastid</location>
        <location evidence="1">Chloroplast</location>
    </subcellularLocation>
</comment>
<proteinExistence type="inferred from homology"/>
<dbReference type="Gene3D" id="2.30.30.30">
    <property type="match status" value="1"/>
</dbReference>
<keyword evidence="5" id="KW-0689">Ribosomal protein</keyword>
<dbReference type="InterPro" id="IPR039660">
    <property type="entry name" value="Ribosomal_eL14"/>
</dbReference>
<dbReference type="InterPro" id="IPR002784">
    <property type="entry name" value="Ribosomal_eL14_dom"/>
</dbReference>
<evidence type="ECO:0000256" key="1">
    <source>
        <dbReference type="ARBA" id="ARBA00004229"/>
    </source>
</evidence>
<dbReference type="InterPro" id="IPR041985">
    <property type="entry name" value="Ribosomal_eL14_KOW"/>
</dbReference>
<evidence type="ECO:0000256" key="2">
    <source>
        <dbReference type="ARBA" id="ARBA00006592"/>
    </source>
</evidence>
<dbReference type="VEuPathDB" id="FungiDB:AeMF1_014093"/>
<dbReference type="GO" id="GO:0022625">
    <property type="term" value="C:cytosolic large ribosomal subunit"/>
    <property type="evidence" value="ECO:0007669"/>
    <property type="project" value="TreeGrafter"/>
</dbReference>
<dbReference type="SUPFAM" id="SSF50104">
    <property type="entry name" value="Translation proteins SH3-like domain"/>
    <property type="match status" value="1"/>
</dbReference>